<comment type="caution">
    <text evidence="2">The sequence shown here is derived from an EMBL/GenBank/DDBJ whole genome shotgun (WGS) entry which is preliminary data.</text>
</comment>
<evidence type="ECO:0000313" key="3">
    <source>
        <dbReference type="Proteomes" id="UP000323454"/>
    </source>
</evidence>
<dbReference type="EMBL" id="VUOB01000001">
    <property type="protein sequence ID" value="KAA2267072.1"/>
    <property type="molecule type" value="Genomic_DNA"/>
</dbReference>
<reference evidence="2 3" key="2">
    <citation type="submission" date="2019-09" db="EMBL/GenBank/DDBJ databases">
        <authorList>
            <person name="Jin C."/>
        </authorList>
    </citation>
    <scope>NUCLEOTIDE SEQUENCE [LARGE SCALE GENOMIC DNA]</scope>
    <source>
        <strain evidence="2 3">AN110305</strain>
    </source>
</reference>
<feature type="transmembrane region" description="Helical" evidence="1">
    <location>
        <begin position="81"/>
        <end position="102"/>
    </location>
</feature>
<keyword evidence="1" id="KW-0812">Transmembrane</keyword>
<evidence type="ECO:0000313" key="2">
    <source>
        <dbReference type="EMBL" id="KAA2267072.1"/>
    </source>
</evidence>
<sequence>MTLRRRLVRWASTLGALLVATAVVLAIVSMIWPGMLKVVAPLLCDADHRTPVLVTTYVGEGTTETMYCMGERGQTYQVGDLWPLVVLWACFSAIVLVVLAIGRSRRLLTRSRTTTT</sequence>
<keyword evidence="1" id="KW-1133">Transmembrane helix</keyword>
<organism evidence="2 3">
    <name type="scientific">Solihabitans fulvus</name>
    <dbReference type="NCBI Taxonomy" id="1892852"/>
    <lineage>
        <taxon>Bacteria</taxon>
        <taxon>Bacillati</taxon>
        <taxon>Actinomycetota</taxon>
        <taxon>Actinomycetes</taxon>
        <taxon>Pseudonocardiales</taxon>
        <taxon>Pseudonocardiaceae</taxon>
        <taxon>Solihabitans</taxon>
    </lineage>
</organism>
<name>A0A5B2XW11_9PSEU</name>
<feature type="transmembrane region" description="Helical" evidence="1">
    <location>
        <begin position="7"/>
        <end position="32"/>
    </location>
</feature>
<gene>
    <name evidence="2" type="ORF">F0L68_00630</name>
</gene>
<evidence type="ECO:0000256" key="1">
    <source>
        <dbReference type="SAM" id="Phobius"/>
    </source>
</evidence>
<dbReference type="RefSeq" id="WP_149847381.1">
    <property type="nucleotide sequence ID" value="NZ_VUOB01000001.1"/>
</dbReference>
<accession>A0A5B2XW11</accession>
<proteinExistence type="predicted"/>
<protein>
    <submittedName>
        <fullName evidence="2">Uncharacterized protein</fullName>
    </submittedName>
</protein>
<dbReference type="Proteomes" id="UP000323454">
    <property type="component" value="Unassembled WGS sequence"/>
</dbReference>
<reference evidence="2 3" key="1">
    <citation type="submission" date="2019-09" db="EMBL/GenBank/DDBJ databases">
        <title>Goodfellowia gen. nov., a new genus of the Pseudonocardineae related to Actinoalloteichus, containing Goodfellowia coeruleoviolacea gen. nov., comb. nov. gen. nov., comb. nov.</title>
        <authorList>
            <person name="Labeda D."/>
        </authorList>
    </citation>
    <scope>NUCLEOTIDE SEQUENCE [LARGE SCALE GENOMIC DNA]</scope>
    <source>
        <strain evidence="2 3">AN110305</strain>
    </source>
</reference>
<keyword evidence="3" id="KW-1185">Reference proteome</keyword>
<keyword evidence="1" id="KW-0472">Membrane</keyword>
<dbReference type="AlphaFoldDB" id="A0A5B2XW11"/>